<dbReference type="PANTHER" id="PTHR43756:SF5">
    <property type="entry name" value="CHOLINE MONOOXYGENASE, CHLOROPLASTIC"/>
    <property type="match status" value="1"/>
</dbReference>
<dbReference type="SUPFAM" id="SSF50022">
    <property type="entry name" value="ISP domain"/>
    <property type="match status" value="1"/>
</dbReference>
<accession>A0A975D735</accession>
<evidence type="ECO:0000313" key="10">
    <source>
        <dbReference type="Proteomes" id="UP000664914"/>
    </source>
</evidence>
<dbReference type="Pfam" id="PF00355">
    <property type="entry name" value="Rieske"/>
    <property type="match status" value="1"/>
</dbReference>
<protein>
    <submittedName>
        <fullName evidence="9">Aromatic ring-hydroxylating dioxygenase subunit alpha</fullName>
    </submittedName>
</protein>
<sequence>MSDMARLVVQRLSFALRARSGQSADSDVRGGGRVKECRTMTLRVVKEVGSAIDPDANFGLPGWIYHDPEIFALEQERIFRRSWQLVCHLNDIPARGDWQSLEIGHEAIIVVRGEDGEVRALSNTCRHRASRLVDGAEGCARKLICPYHAWTYELDGRLSGVPGKRDYPAFDMADYGLHSFPVEIWRGFIFVNIEGEGPSVAEMMAPYEEEVAPYRFEEMKALGRVVMRPRTVNWKNIADNYSDGLHIPVAHPGLKRLFGPGYGIEAKAWADKMWGPLLEGVPGSSSEALYRKYLPQVAHLPADRQRLWIYFKLWPNTAFDIYPDQIDFMQFIPVSPTETMIREIAYVLPDERREMKAARYLNWRINRMVNAEDTKLVARVQDGMATQSYTQGPLGTGEVCLRSFARKMRTLIPETRLPTRPPAGWSTKSVAGRLA</sequence>
<dbReference type="PANTHER" id="PTHR43756">
    <property type="entry name" value="CHOLINE MONOOXYGENASE, CHLOROPLASTIC"/>
    <property type="match status" value="1"/>
</dbReference>
<dbReference type="GO" id="GO:0005506">
    <property type="term" value="F:iron ion binding"/>
    <property type="evidence" value="ECO:0007669"/>
    <property type="project" value="InterPro"/>
</dbReference>
<proteinExistence type="predicted"/>
<evidence type="ECO:0000256" key="2">
    <source>
        <dbReference type="ARBA" id="ARBA00022714"/>
    </source>
</evidence>
<reference evidence="9" key="1">
    <citation type="submission" date="2020-07" db="EMBL/GenBank/DDBJ databases">
        <authorList>
            <person name="Camacho E."/>
        </authorList>
    </citation>
    <scope>NUCLEOTIDE SEQUENCE</scope>
    <source>
        <strain evidence="9">MPO218</strain>
    </source>
</reference>
<dbReference type="Proteomes" id="UP000664914">
    <property type="component" value="Chromosome"/>
</dbReference>
<evidence type="ECO:0000256" key="4">
    <source>
        <dbReference type="ARBA" id="ARBA00023002"/>
    </source>
</evidence>
<evidence type="ECO:0000256" key="6">
    <source>
        <dbReference type="ARBA" id="ARBA00023014"/>
    </source>
</evidence>
<keyword evidence="6" id="KW-0411">Iron-sulfur</keyword>
<keyword evidence="3" id="KW-0479">Metal-binding</keyword>
<evidence type="ECO:0000313" key="9">
    <source>
        <dbReference type="EMBL" id="QTH22900.1"/>
    </source>
</evidence>
<dbReference type="GO" id="GO:0051537">
    <property type="term" value="F:2 iron, 2 sulfur cluster binding"/>
    <property type="evidence" value="ECO:0007669"/>
    <property type="project" value="UniProtKB-KW"/>
</dbReference>
<keyword evidence="2" id="KW-0001">2Fe-2S</keyword>
<dbReference type="InterPro" id="IPR015879">
    <property type="entry name" value="Ring_hydroxy_dOase_asu_C_dom"/>
</dbReference>
<evidence type="ECO:0000259" key="8">
    <source>
        <dbReference type="PROSITE" id="PS51296"/>
    </source>
</evidence>
<dbReference type="Gene3D" id="3.90.380.10">
    <property type="entry name" value="Naphthalene 1,2-dioxygenase Alpha Subunit, Chain A, domain 1"/>
    <property type="match status" value="2"/>
</dbReference>
<dbReference type="PRINTS" id="PR00090">
    <property type="entry name" value="RNGDIOXGNASE"/>
</dbReference>
<name>A0A975D735_9SPHN</name>
<reference evidence="9" key="2">
    <citation type="submission" date="2021-04" db="EMBL/GenBank/DDBJ databases">
        <title>Isolation and genomic analysis of the ibuprofen-degrading bacterium Sphingomonas strain MPO218.</title>
        <authorList>
            <person name="Aulestia M."/>
            <person name="Flores A."/>
            <person name="Mangas E.L."/>
            <person name="Perez-Pulido A.J."/>
            <person name="Santero E."/>
            <person name="Camacho E.M."/>
        </authorList>
    </citation>
    <scope>NUCLEOTIDE SEQUENCE</scope>
    <source>
        <strain evidence="9">MPO218</strain>
    </source>
</reference>
<dbReference type="PROSITE" id="PS51296">
    <property type="entry name" value="RIESKE"/>
    <property type="match status" value="1"/>
</dbReference>
<feature type="domain" description="Rieske" evidence="8">
    <location>
        <begin position="84"/>
        <end position="191"/>
    </location>
</feature>
<dbReference type="Gene3D" id="2.102.10.10">
    <property type="entry name" value="Rieske [2Fe-2S] iron-sulphur domain"/>
    <property type="match status" value="1"/>
</dbReference>
<dbReference type="CDD" id="cd03469">
    <property type="entry name" value="Rieske_RO_Alpha_N"/>
    <property type="match status" value="1"/>
</dbReference>
<organism evidence="9 10">
    <name type="scientific">Rhizorhabdus wittichii</name>
    <dbReference type="NCBI Taxonomy" id="160791"/>
    <lineage>
        <taxon>Bacteria</taxon>
        <taxon>Pseudomonadati</taxon>
        <taxon>Pseudomonadota</taxon>
        <taxon>Alphaproteobacteria</taxon>
        <taxon>Sphingomonadales</taxon>
        <taxon>Sphingomonadaceae</taxon>
        <taxon>Rhizorhabdus</taxon>
    </lineage>
</organism>
<dbReference type="Pfam" id="PF00848">
    <property type="entry name" value="Ring_hydroxyl_A"/>
    <property type="match status" value="1"/>
</dbReference>
<dbReference type="InterPro" id="IPR001663">
    <property type="entry name" value="Rng_hydr_dOase-A"/>
</dbReference>
<dbReference type="InterPro" id="IPR036922">
    <property type="entry name" value="Rieske_2Fe-2S_sf"/>
</dbReference>
<dbReference type="GO" id="GO:0051213">
    <property type="term" value="F:dioxygenase activity"/>
    <property type="evidence" value="ECO:0007669"/>
    <property type="project" value="UniProtKB-KW"/>
</dbReference>
<evidence type="ECO:0000256" key="3">
    <source>
        <dbReference type="ARBA" id="ARBA00022723"/>
    </source>
</evidence>
<dbReference type="CDD" id="cd00680">
    <property type="entry name" value="RHO_alpha_C"/>
    <property type="match status" value="1"/>
</dbReference>
<keyword evidence="9" id="KW-0223">Dioxygenase</keyword>
<keyword evidence="5" id="KW-0408">Iron</keyword>
<evidence type="ECO:0000256" key="7">
    <source>
        <dbReference type="SAM" id="MobiDB-lite"/>
    </source>
</evidence>
<dbReference type="EMBL" id="CP059319">
    <property type="protein sequence ID" value="QTH22900.1"/>
    <property type="molecule type" value="Genomic_DNA"/>
</dbReference>
<feature type="region of interest" description="Disordered" evidence="7">
    <location>
        <begin position="416"/>
        <end position="435"/>
    </location>
</feature>
<dbReference type="SUPFAM" id="SSF55961">
    <property type="entry name" value="Bet v1-like"/>
    <property type="match status" value="1"/>
</dbReference>
<dbReference type="InterPro" id="IPR017941">
    <property type="entry name" value="Rieske_2Fe-2S"/>
</dbReference>
<keyword evidence="4" id="KW-0560">Oxidoreductase</keyword>
<dbReference type="AlphaFoldDB" id="A0A975D735"/>
<comment type="cofactor">
    <cofactor evidence="1">
        <name>Fe cation</name>
        <dbReference type="ChEBI" id="CHEBI:24875"/>
    </cofactor>
</comment>
<evidence type="ECO:0000256" key="1">
    <source>
        <dbReference type="ARBA" id="ARBA00001962"/>
    </source>
</evidence>
<gene>
    <name evidence="9" type="ORF">HRJ34_05125</name>
</gene>
<evidence type="ECO:0000256" key="5">
    <source>
        <dbReference type="ARBA" id="ARBA00023004"/>
    </source>
</evidence>